<dbReference type="NCBIfam" id="NF038050">
    <property type="entry name" value="NrtS"/>
    <property type="match status" value="1"/>
</dbReference>
<proteinExistence type="predicted"/>
<keyword evidence="1" id="KW-0812">Transmembrane</keyword>
<name>A0ABW9YPG4_9GAMM</name>
<feature type="transmembrane region" description="Helical" evidence="1">
    <location>
        <begin position="21"/>
        <end position="38"/>
    </location>
</feature>
<comment type="caution">
    <text evidence="2">The sequence shown here is derived from an EMBL/GenBank/DDBJ whole genome shotgun (WGS) entry which is preliminary data.</text>
</comment>
<accession>A0ABW9YPG4</accession>
<dbReference type="InterPro" id="IPR047700">
    <property type="entry name" value="NrtS-like"/>
</dbReference>
<evidence type="ECO:0008006" key="4">
    <source>
        <dbReference type="Google" id="ProtNLM"/>
    </source>
</evidence>
<keyword evidence="3" id="KW-1185">Reference proteome</keyword>
<dbReference type="Proteomes" id="UP000738517">
    <property type="component" value="Unassembled WGS sequence"/>
</dbReference>
<feature type="transmembrane region" description="Helical" evidence="1">
    <location>
        <begin position="50"/>
        <end position="74"/>
    </location>
</feature>
<keyword evidence="1" id="KW-0472">Membrane</keyword>
<reference evidence="2 3" key="1">
    <citation type="journal article" date="2017" name="Int. J. Syst. Evol. Microbiol.">
        <title>Photobacterium alginatilyticum sp. nov., a marine bacterium isolated from bottom seawater.</title>
        <authorList>
            <person name="Wang X."/>
            <person name="Wang Y."/>
            <person name="Yang X."/>
            <person name="Sun H."/>
            <person name="Li B."/>
            <person name="Zhang X.H."/>
        </authorList>
    </citation>
    <scope>NUCLEOTIDE SEQUENCE [LARGE SCALE GENOMIC DNA]</scope>
    <source>
        <strain evidence="2 3">P03D4</strain>
    </source>
</reference>
<evidence type="ECO:0000313" key="3">
    <source>
        <dbReference type="Proteomes" id="UP000738517"/>
    </source>
</evidence>
<sequence>MTHSIQIFLKTACETLILKRSIKVALFVGTVLMFINHGDMLLSGHLDKTRFFKIVLTYCVPFCVSTQASVFATLQARNKEIHK</sequence>
<organism evidence="2 3">
    <name type="scientific">Photobacterium alginatilyticum</name>
    <dbReference type="NCBI Taxonomy" id="1775171"/>
    <lineage>
        <taxon>Bacteria</taxon>
        <taxon>Pseudomonadati</taxon>
        <taxon>Pseudomonadota</taxon>
        <taxon>Gammaproteobacteria</taxon>
        <taxon>Vibrionales</taxon>
        <taxon>Vibrionaceae</taxon>
        <taxon>Photobacterium</taxon>
    </lineage>
</organism>
<keyword evidence="1" id="KW-1133">Transmembrane helix</keyword>
<dbReference type="RefSeq" id="WP_192928707.1">
    <property type="nucleotide sequence ID" value="NZ_RSEJ01000031.1"/>
</dbReference>
<evidence type="ECO:0000313" key="2">
    <source>
        <dbReference type="EMBL" id="NBI55427.1"/>
    </source>
</evidence>
<gene>
    <name evidence="2" type="ORF">EIZ48_23190</name>
</gene>
<evidence type="ECO:0000256" key="1">
    <source>
        <dbReference type="SAM" id="Phobius"/>
    </source>
</evidence>
<dbReference type="EMBL" id="RSEJ01000031">
    <property type="protein sequence ID" value="NBI55427.1"/>
    <property type="molecule type" value="Genomic_DNA"/>
</dbReference>
<protein>
    <recommendedName>
        <fullName evidence="4">Phosphoenolpyruvate protein kinase</fullName>
    </recommendedName>
</protein>